<name>A0A7W6CM05_9SPHN</name>
<gene>
    <name evidence="2" type="ORF">GGR38_004083</name>
</gene>
<evidence type="ECO:0000313" key="3">
    <source>
        <dbReference type="Proteomes" id="UP000548867"/>
    </source>
</evidence>
<dbReference type="EMBL" id="JACIDX010000019">
    <property type="protein sequence ID" value="MBB3957109.1"/>
    <property type="molecule type" value="Genomic_DNA"/>
</dbReference>
<evidence type="ECO:0000256" key="1">
    <source>
        <dbReference type="SAM" id="SignalP"/>
    </source>
</evidence>
<feature type="chain" id="PRO_5031347714" description="Lipoprotein" evidence="1">
    <location>
        <begin position="25"/>
        <end position="107"/>
    </location>
</feature>
<evidence type="ECO:0000313" key="2">
    <source>
        <dbReference type="EMBL" id="MBB3957109.1"/>
    </source>
</evidence>
<keyword evidence="3" id="KW-1185">Reference proteome</keyword>
<proteinExistence type="predicted"/>
<organism evidence="2 3">
    <name type="scientific">Novosphingobium sediminicola</name>
    <dbReference type="NCBI Taxonomy" id="563162"/>
    <lineage>
        <taxon>Bacteria</taxon>
        <taxon>Pseudomonadati</taxon>
        <taxon>Pseudomonadota</taxon>
        <taxon>Alphaproteobacteria</taxon>
        <taxon>Sphingomonadales</taxon>
        <taxon>Sphingomonadaceae</taxon>
        <taxon>Novosphingobium</taxon>
    </lineage>
</organism>
<dbReference type="Proteomes" id="UP000548867">
    <property type="component" value="Unassembled WGS sequence"/>
</dbReference>
<comment type="caution">
    <text evidence="2">The sequence shown here is derived from an EMBL/GenBank/DDBJ whole genome shotgun (WGS) entry which is preliminary data.</text>
</comment>
<dbReference type="AlphaFoldDB" id="A0A7W6CM05"/>
<protein>
    <recommendedName>
        <fullName evidence="4">Lipoprotein</fullName>
    </recommendedName>
</protein>
<reference evidence="2 3" key="1">
    <citation type="submission" date="2020-08" db="EMBL/GenBank/DDBJ databases">
        <title>Genomic Encyclopedia of Type Strains, Phase IV (KMG-IV): sequencing the most valuable type-strain genomes for metagenomic binning, comparative biology and taxonomic classification.</title>
        <authorList>
            <person name="Goeker M."/>
        </authorList>
    </citation>
    <scope>NUCLEOTIDE SEQUENCE [LARGE SCALE GENOMIC DNA]</scope>
    <source>
        <strain evidence="2 3">DSM 27057</strain>
    </source>
</reference>
<feature type="signal peptide" evidence="1">
    <location>
        <begin position="1"/>
        <end position="24"/>
    </location>
</feature>
<dbReference type="PROSITE" id="PS51257">
    <property type="entry name" value="PROKAR_LIPOPROTEIN"/>
    <property type="match status" value="1"/>
</dbReference>
<sequence length="107" mass="11680">MMLMPCKMIAALLALALPAPFAQACQPPEQAETQGASCTEPLTIINRADSFIITRRSAPVIQPMPRPASFLRLPPQQLGSNIWLDSEMLDASRPLPALPSERQEQGK</sequence>
<dbReference type="RefSeq" id="WP_183628132.1">
    <property type="nucleotide sequence ID" value="NZ_JACIDX010000019.1"/>
</dbReference>
<keyword evidence="1" id="KW-0732">Signal</keyword>
<accession>A0A7W6CM05</accession>
<evidence type="ECO:0008006" key="4">
    <source>
        <dbReference type="Google" id="ProtNLM"/>
    </source>
</evidence>